<keyword evidence="3" id="KW-0203">Cytokinin biosynthesis</keyword>
<evidence type="ECO:0000256" key="2">
    <source>
        <dbReference type="ARBA" id="ARBA00022679"/>
    </source>
</evidence>
<reference evidence="7" key="2">
    <citation type="submission" date="2025-08" db="UniProtKB">
        <authorList>
            <consortium name="RefSeq"/>
        </authorList>
    </citation>
    <scope>IDENTIFICATION</scope>
    <source>
        <tissue evidence="7">Leaf</tissue>
    </source>
</reference>
<dbReference type="Gene3D" id="1.10.287.890">
    <property type="entry name" value="Crystal structure of tRNA isopentenylpyrophosphate transferase (bh2366) domain"/>
    <property type="match status" value="1"/>
</dbReference>
<evidence type="ECO:0000313" key="7">
    <source>
        <dbReference type="RefSeq" id="XP_019101956.1"/>
    </source>
</evidence>
<dbReference type="InterPro" id="IPR027417">
    <property type="entry name" value="P-loop_NTPase"/>
</dbReference>
<reference evidence="6" key="1">
    <citation type="journal article" date="2014" name="Nat. Commun.">
        <title>The emerging biofuel crop Camelina sativa retains a highly undifferentiated hexaploid genome structure.</title>
        <authorList>
            <person name="Kagale S."/>
            <person name="Koh C."/>
            <person name="Nixon J."/>
            <person name="Bollina V."/>
            <person name="Clarke W.E."/>
            <person name="Tuteja R."/>
            <person name="Spillane C."/>
            <person name="Robinson S.J."/>
            <person name="Links M.G."/>
            <person name="Clarke C."/>
            <person name="Higgins E.E."/>
            <person name="Huebert T."/>
            <person name="Sharpe A.G."/>
            <person name="Parkin I.A."/>
        </authorList>
    </citation>
    <scope>NUCLEOTIDE SEQUENCE [LARGE SCALE GENOMIC DNA]</scope>
    <source>
        <strain evidence="6">cv. DH55</strain>
    </source>
</reference>
<accession>A0ABM1RSG8</accession>
<organism evidence="6 7">
    <name type="scientific">Camelina sativa</name>
    <name type="common">False flax</name>
    <name type="synonym">Myagrum sativum</name>
    <dbReference type="NCBI Taxonomy" id="90675"/>
    <lineage>
        <taxon>Eukaryota</taxon>
        <taxon>Viridiplantae</taxon>
        <taxon>Streptophyta</taxon>
        <taxon>Embryophyta</taxon>
        <taxon>Tracheophyta</taxon>
        <taxon>Spermatophyta</taxon>
        <taxon>Magnoliopsida</taxon>
        <taxon>eudicotyledons</taxon>
        <taxon>Gunneridae</taxon>
        <taxon>Pentapetalae</taxon>
        <taxon>rosids</taxon>
        <taxon>malvids</taxon>
        <taxon>Brassicales</taxon>
        <taxon>Brassicaceae</taxon>
        <taxon>Camelineae</taxon>
        <taxon>Camelina</taxon>
    </lineage>
</organism>
<dbReference type="SUPFAM" id="SSF52540">
    <property type="entry name" value="P-loop containing nucleoside triphosphate hydrolases"/>
    <property type="match status" value="1"/>
</dbReference>
<evidence type="ECO:0000313" key="6">
    <source>
        <dbReference type="Proteomes" id="UP000694864"/>
    </source>
</evidence>
<evidence type="ECO:0000256" key="5">
    <source>
        <dbReference type="ARBA" id="ARBA00022840"/>
    </source>
</evidence>
<keyword evidence="4" id="KW-0547">Nucleotide-binding</keyword>
<dbReference type="Proteomes" id="UP000694864">
    <property type="component" value="Chromosome 6"/>
</dbReference>
<protein>
    <submittedName>
        <fullName evidence="7">Adenylate isopentenyltransferase 3, chloroplastic-like</fullName>
    </submittedName>
</protein>
<dbReference type="RefSeq" id="XP_019101956.1">
    <property type="nucleotide sequence ID" value="XM_019246411.1"/>
</dbReference>
<evidence type="ECO:0000256" key="4">
    <source>
        <dbReference type="ARBA" id="ARBA00022741"/>
    </source>
</evidence>
<keyword evidence="6" id="KW-1185">Reference proteome</keyword>
<dbReference type="Gene3D" id="3.40.50.300">
    <property type="entry name" value="P-loop containing nucleotide triphosphate hydrolases"/>
    <property type="match status" value="1"/>
</dbReference>
<evidence type="ECO:0000256" key="3">
    <source>
        <dbReference type="ARBA" id="ARBA00022712"/>
    </source>
</evidence>
<proteinExistence type="inferred from homology"/>
<dbReference type="InterPro" id="IPR039657">
    <property type="entry name" value="Dimethylallyltransferase"/>
</dbReference>
<evidence type="ECO:0000256" key="1">
    <source>
        <dbReference type="ARBA" id="ARBA00005842"/>
    </source>
</evidence>
<dbReference type="PANTHER" id="PTHR11088:SF91">
    <property type="entry name" value="ADENYLATE ISOPENTENYLTRANSFERASE 3, CHLOROPLASTIC"/>
    <property type="match status" value="1"/>
</dbReference>
<dbReference type="PANTHER" id="PTHR11088">
    <property type="entry name" value="TRNA DIMETHYLALLYLTRANSFERASE"/>
    <property type="match status" value="1"/>
</dbReference>
<dbReference type="GeneID" id="104792695"/>
<dbReference type="Pfam" id="PF01715">
    <property type="entry name" value="IPPT"/>
    <property type="match status" value="2"/>
</dbReference>
<keyword evidence="2" id="KW-0808">Transferase</keyword>
<gene>
    <name evidence="7" type="primary">LOC104792695</name>
</gene>
<comment type="similarity">
    <text evidence="1">Belongs to the IPP transferase family.</text>
</comment>
<keyword evidence="5" id="KW-0067">ATP-binding</keyword>
<name>A0ABM1RSG8_CAMSA</name>
<sequence length="282" mass="31759">MVFGPNMDILKTYARKDKLVVIMGATGTGKSRLSVDLATRFSGEIINTDKMQVYRGLDIVSNKITSEEKRGVRHHLLSFLSPGADYFTTADFCDMASHSIETITDRGKLPIVVGGSNSFLEDLLVGSRYECCFLWVDVAVPFLRGVVSERVDKMVANGMVEEVRELFNFSDSMNYSEGIKNAIGISEFGRFFKNEPFLNAGERQMLFSEVVEEIKRNTFGLACRQREKIQRLKNVNKWCVQRLDTTPVITTRRWKADADAAWENLVAGPSTISVSRFLQGHC</sequence>